<protein>
    <submittedName>
        <fullName evidence="1">Uncharacterized protein</fullName>
    </submittedName>
</protein>
<proteinExistence type="predicted"/>
<dbReference type="Proteomes" id="UP000244240">
    <property type="component" value="Unassembled WGS sequence"/>
</dbReference>
<sequence length="143" mass="16719">MHQPLELCQQCGNPLNWGDMSGFCDHCSRSNGKWTEETAAPSHPEEVEGFREGDWVSFQDRVSNKEMLGWIVDINSSVIRVNTYDRKQGESRGLHRISPDHLKRIGIRLNKEERRALRRQMIDLALLTKDKEWWDELQREEAG</sequence>
<comment type="caution">
    <text evidence="1">The sequence shown here is derived from an EMBL/GenBank/DDBJ whole genome shotgun (WGS) entry which is preliminary data.</text>
</comment>
<dbReference type="OrthoDB" id="2427704at2"/>
<accession>A0A2T6B7B7</accession>
<organism evidence="1 2">
    <name type="scientific">Melghirimyces profundicolus</name>
    <dbReference type="NCBI Taxonomy" id="1242148"/>
    <lineage>
        <taxon>Bacteria</taxon>
        <taxon>Bacillati</taxon>
        <taxon>Bacillota</taxon>
        <taxon>Bacilli</taxon>
        <taxon>Bacillales</taxon>
        <taxon>Thermoactinomycetaceae</taxon>
        <taxon>Melghirimyces</taxon>
    </lineage>
</organism>
<name>A0A2T6B7B7_9BACL</name>
<dbReference type="AlphaFoldDB" id="A0A2T6B7B7"/>
<evidence type="ECO:0000313" key="2">
    <source>
        <dbReference type="Proteomes" id="UP000244240"/>
    </source>
</evidence>
<dbReference type="EMBL" id="QBKR01000032">
    <property type="protein sequence ID" value="PTX51943.1"/>
    <property type="molecule type" value="Genomic_DNA"/>
</dbReference>
<keyword evidence="2" id="KW-1185">Reference proteome</keyword>
<gene>
    <name evidence="1" type="ORF">C8P63_13222</name>
</gene>
<reference evidence="1 2" key="1">
    <citation type="submission" date="2018-04" db="EMBL/GenBank/DDBJ databases">
        <title>Genomic Encyclopedia of Archaeal and Bacterial Type Strains, Phase II (KMG-II): from individual species to whole genera.</title>
        <authorList>
            <person name="Goeker M."/>
        </authorList>
    </citation>
    <scope>NUCLEOTIDE SEQUENCE [LARGE SCALE GENOMIC DNA]</scope>
    <source>
        <strain evidence="1 2">DSM 45787</strain>
    </source>
</reference>
<dbReference type="RefSeq" id="WP_146172201.1">
    <property type="nucleotide sequence ID" value="NZ_QBKR01000032.1"/>
</dbReference>
<evidence type="ECO:0000313" key="1">
    <source>
        <dbReference type="EMBL" id="PTX51943.1"/>
    </source>
</evidence>